<evidence type="ECO:0000256" key="7">
    <source>
        <dbReference type="ARBA" id="ARBA00031027"/>
    </source>
</evidence>
<gene>
    <name evidence="11" type="primary">nad5</name>
</gene>
<dbReference type="GO" id="GO:0015990">
    <property type="term" value="P:electron transport coupled proton transport"/>
    <property type="evidence" value="ECO:0007669"/>
    <property type="project" value="TreeGrafter"/>
</dbReference>
<keyword evidence="11" id="KW-0496">Mitochondrion</keyword>
<dbReference type="GO" id="GO:0003954">
    <property type="term" value="F:NADH dehydrogenase activity"/>
    <property type="evidence" value="ECO:0007669"/>
    <property type="project" value="TreeGrafter"/>
</dbReference>
<comment type="subcellular location">
    <subcellularLocation>
        <location evidence="2">Membrane</location>
        <topology evidence="2">Multi-pass membrane protein</topology>
    </subcellularLocation>
</comment>
<dbReference type="InterPro" id="IPR001750">
    <property type="entry name" value="ND/Mrp_TM"/>
</dbReference>
<sequence length="551" mass="66295">MLYFYLIGVMFLLLSIFMFIFMMVLMFYNLKIIMEWVFLDIYCLKLSMFIYVDYLSMLFMSLVMVISSMIMFYCIEYMSMDLNKLMFIYLMSLFVLSMMLVIVSMNMFSMILGWDLLGLISYLLVIFYQNCFSLNSGMLTFLMNRIGDIMLMLSISLMFIYYSFNYLFIEMNFYLLLVFIIICVMTKSAQIPFSIWLPAAMAAPTPVSSLVHSSTLVTAGIYILIRMNFIMMNSFLLNYLVYFSMVTMLMSGFMALYSYDLKKIVAYSTLSQLGMIFMIYCLMMSNLSFFHLMSHAMFKSLLFMCCGVMIHLMKNFQDIRMLGMLMNFVPLTMMMFNISNMSLCGMYFFSGFYSKDIMLESSLMLDLNYIMFILIYISTMLTMMYSMRLVYYSMFMNFNYLLIYKFYESKFMINSMFLLMIMSIIGGSVLNMMLFYSFEFIVLILMLMFKMLLLLLLLISIFYFYIKFKLMKIFLYFYMKFLFMMIYLMILNIIFMKIMKFLLVKINYGWVEFIFIKMNYYYLIWFSLNKFNSKYLFDFKYFLYFILLMLI</sequence>
<feature type="transmembrane region" description="Helical" evidence="9">
    <location>
        <begin position="6"/>
        <end position="25"/>
    </location>
</feature>
<evidence type="ECO:0000256" key="3">
    <source>
        <dbReference type="ARBA" id="ARBA00012944"/>
    </source>
</evidence>
<feature type="domain" description="NADH:quinone oxidoreductase/Mrp antiporter transmembrane" evidence="10">
    <location>
        <begin position="104"/>
        <end position="381"/>
    </location>
</feature>
<accession>A0A3S8V0D2</accession>
<evidence type="ECO:0000256" key="1">
    <source>
        <dbReference type="ARBA" id="ARBA00003257"/>
    </source>
</evidence>
<dbReference type="PANTHER" id="PTHR42829">
    <property type="entry name" value="NADH-UBIQUINONE OXIDOREDUCTASE CHAIN 5"/>
    <property type="match status" value="1"/>
</dbReference>
<evidence type="ECO:0000256" key="4">
    <source>
        <dbReference type="ARBA" id="ARBA00022692"/>
    </source>
</evidence>
<evidence type="ECO:0000256" key="8">
    <source>
        <dbReference type="ARBA" id="ARBA00049551"/>
    </source>
</evidence>
<keyword evidence="6 9" id="KW-0472">Membrane</keyword>
<evidence type="ECO:0000313" key="11">
    <source>
        <dbReference type="EMBL" id="AZL93123.1"/>
    </source>
</evidence>
<dbReference type="GO" id="GO:0008137">
    <property type="term" value="F:NADH dehydrogenase (ubiquinone) activity"/>
    <property type="evidence" value="ECO:0007669"/>
    <property type="project" value="UniProtKB-EC"/>
</dbReference>
<keyword evidence="5 9" id="KW-1133">Transmembrane helix</keyword>
<evidence type="ECO:0000256" key="6">
    <source>
        <dbReference type="ARBA" id="ARBA00023136"/>
    </source>
</evidence>
<dbReference type="AlphaFoldDB" id="A0A3S8V0D2"/>
<protein>
    <recommendedName>
        <fullName evidence="3">NADH:ubiquinone reductase (H(+)-translocating)</fullName>
        <ecNumber evidence="3">7.1.1.2</ecNumber>
    </recommendedName>
    <alternativeName>
        <fullName evidence="7">NADH dehydrogenase subunit 5</fullName>
    </alternativeName>
</protein>
<evidence type="ECO:0000256" key="2">
    <source>
        <dbReference type="ARBA" id="ARBA00004141"/>
    </source>
</evidence>
<evidence type="ECO:0000256" key="5">
    <source>
        <dbReference type="ARBA" id="ARBA00022989"/>
    </source>
</evidence>
<feature type="transmembrane region" description="Helical" evidence="9">
    <location>
        <begin position="209"/>
        <end position="230"/>
    </location>
</feature>
<organism evidence="11">
    <name type="scientific">Belyta sp. ZJUH_2016005</name>
    <dbReference type="NCBI Taxonomy" id="2491151"/>
    <lineage>
        <taxon>Eukaryota</taxon>
        <taxon>Metazoa</taxon>
        <taxon>Ecdysozoa</taxon>
        <taxon>Arthropoda</taxon>
        <taxon>Hexapoda</taxon>
        <taxon>Insecta</taxon>
        <taxon>Pterygota</taxon>
        <taxon>Neoptera</taxon>
        <taxon>Endopterygota</taxon>
        <taxon>Hymenoptera</taxon>
        <taxon>Apocrita</taxon>
        <taxon>Proctotrupomorpha</taxon>
        <taxon>Diaprioidea</taxon>
        <taxon>Diapriidae</taxon>
        <taxon>Belytinae</taxon>
        <taxon>Belyta</taxon>
    </lineage>
</organism>
<geneLocation type="mitochondrion" evidence="11"/>
<feature type="transmembrane region" description="Helical" evidence="9">
    <location>
        <begin position="411"/>
        <end position="434"/>
    </location>
</feature>
<proteinExistence type="predicted"/>
<evidence type="ECO:0000256" key="9">
    <source>
        <dbReference type="SAM" id="Phobius"/>
    </source>
</evidence>
<feature type="transmembrane region" description="Helical" evidence="9">
    <location>
        <begin position="440"/>
        <end position="466"/>
    </location>
</feature>
<feature type="transmembrane region" description="Helical" evidence="9">
    <location>
        <begin position="149"/>
        <end position="168"/>
    </location>
</feature>
<feature type="transmembrane region" description="Helical" evidence="9">
    <location>
        <begin position="174"/>
        <end position="197"/>
    </location>
</feature>
<comment type="function">
    <text evidence="1">Core subunit of the mitochondrial membrane respiratory chain NADH dehydrogenase (Complex I) that is believed to belong to the minimal assembly required for catalysis. Complex I functions in the transfer of electrons from NADH to the respiratory chain. The immediate electron acceptor for the enzyme is believed to be ubiquinone.</text>
</comment>
<feature type="transmembrane region" description="Helical" evidence="9">
    <location>
        <begin position="236"/>
        <end position="257"/>
    </location>
</feature>
<dbReference type="EC" id="7.1.1.2" evidence="3"/>
<feature type="transmembrane region" description="Helical" evidence="9">
    <location>
        <begin position="264"/>
        <end position="290"/>
    </location>
</feature>
<feature type="transmembrane region" description="Helical" evidence="9">
    <location>
        <begin position="325"/>
        <end position="349"/>
    </location>
</feature>
<feature type="transmembrane region" description="Helical" evidence="9">
    <location>
        <begin position="111"/>
        <end position="128"/>
    </location>
</feature>
<dbReference type="InterPro" id="IPR003945">
    <property type="entry name" value="NU5C-like"/>
</dbReference>
<evidence type="ECO:0000259" key="10">
    <source>
        <dbReference type="Pfam" id="PF00361"/>
    </source>
</evidence>
<dbReference type="PANTHER" id="PTHR42829:SF2">
    <property type="entry name" value="NADH-UBIQUINONE OXIDOREDUCTASE CHAIN 5"/>
    <property type="match status" value="1"/>
</dbReference>
<keyword evidence="4 9" id="KW-0812">Transmembrane</keyword>
<dbReference type="EMBL" id="MG923486">
    <property type="protein sequence ID" value="AZL93123.1"/>
    <property type="molecule type" value="Genomic_DNA"/>
</dbReference>
<dbReference type="Pfam" id="PF00361">
    <property type="entry name" value="Proton_antipo_M"/>
    <property type="match status" value="1"/>
</dbReference>
<feature type="transmembrane region" description="Helical" evidence="9">
    <location>
        <begin position="473"/>
        <end position="496"/>
    </location>
</feature>
<feature type="transmembrane region" description="Helical" evidence="9">
    <location>
        <begin position="57"/>
        <end position="75"/>
    </location>
</feature>
<feature type="transmembrane region" description="Helical" evidence="9">
    <location>
        <begin position="87"/>
        <end position="105"/>
    </location>
</feature>
<dbReference type="PRINTS" id="PR01434">
    <property type="entry name" value="NADHDHGNASE5"/>
</dbReference>
<reference evidence="11" key="1">
    <citation type="journal article" date="2018" name="Mol. Phylogenet. Evol.">
        <title>Mitochondrial phylogenomics of the Hymenoptera.</title>
        <authorList>
            <person name="Tang P."/>
            <person name="Zhu J.C."/>
            <person name="Zheng B.Y."/>
            <person name="Wei S.J."/>
            <person name="Sharkey M."/>
            <person name="Chen X.X."/>
            <person name="Vogler A.P."/>
        </authorList>
    </citation>
    <scope>NUCLEOTIDE SEQUENCE</scope>
</reference>
<dbReference type="GO" id="GO:0042773">
    <property type="term" value="P:ATP synthesis coupled electron transport"/>
    <property type="evidence" value="ECO:0007669"/>
    <property type="project" value="InterPro"/>
</dbReference>
<dbReference type="GO" id="GO:0016020">
    <property type="term" value="C:membrane"/>
    <property type="evidence" value="ECO:0007669"/>
    <property type="project" value="UniProtKB-SubCell"/>
</dbReference>
<name>A0A3S8V0D2_9HYME</name>
<comment type="catalytic activity">
    <reaction evidence="8">
        <text>a ubiquinone + NADH + 5 H(+)(in) = a ubiquinol + NAD(+) + 4 H(+)(out)</text>
        <dbReference type="Rhea" id="RHEA:29091"/>
        <dbReference type="Rhea" id="RHEA-COMP:9565"/>
        <dbReference type="Rhea" id="RHEA-COMP:9566"/>
        <dbReference type="ChEBI" id="CHEBI:15378"/>
        <dbReference type="ChEBI" id="CHEBI:16389"/>
        <dbReference type="ChEBI" id="CHEBI:17976"/>
        <dbReference type="ChEBI" id="CHEBI:57540"/>
        <dbReference type="ChEBI" id="CHEBI:57945"/>
        <dbReference type="EC" id="7.1.1.2"/>
    </reaction>
</comment>
<feature type="transmembrane region" description="Helical" evidence="9">
    <location>
        <begin position="508"/>
        <end position="528"/>
    </location>
</feature>
<feature type="transmembrane region" description="Helical" evidence="9">
    <location>
        <begin position="369"/>
        <end position="391"/>
    </location>
</feature>